<dbReference type="RefSeq" id="WP_067633059.1">
    <property type="nucleotide sequence ID" value="NZ_CP013213.1"/>
</dbReference>
<gene>
    <name evidence="2" type="ORF">AOC36_07665</name>
</gene>
<keyword evidence="3" id="KW-1185">Reference proteome</keyword>
<accession>A0A0X8H0J7</accession>
<dbReference type="SUPFAM" id="SSF53681">
    <property type="entry name" value="Aspartate/glutamate racemase"/>
    <property type="match status" value="2"/>
</dbReference>
<dbReference type="PANTHER" id="PTHR21198">
    <property type="entry name" value="GLUTAMATE RACEMASE"/>
    <property type="match status" value="1"/>
</dbReference>
<protein>
    <submittedName>
        <fullName evidence="2">Uncharacterized protein</fullName>
    </submittedName>
</protein>
<dbReference type="Proteomes" id="UP000063781">
    <property type="component" value="Chromosome"/>
</dbReference>
<organism evidence="2 3">
    <name type="scientific">Erysipelothrix larvae</name>
    <dbReference type="NCBI Taxonomy" id="1514105"/>
    <lineage>
        <taxon>Bacteria</taxon>
        <taxon>Bacillati</taxon>
        <taxon>Bacillota</taxon>
        <taxon>Erysipelotrichia</taxon>
        <taxon>Erysipelotrichales</taxon>
        <taxon>Erysipelotrichaceae</taxon>
        <taxon>Erysipelothrix</taxon>
    </lineage>
</organism>
<dbReference type="InterPro" id="IPR015942">
    <property type="entry name" value="Asp/Glu/hydantoin_racemase"/>
</dbReference>
<dbReference type="InterPro" id="IPR001920">
    <property type="entry name" value="Asp/Glu_race"/>
</dbReference>
<keyword evidence="1" id="KW-0413">Isomerase</keyword>
<evidence type="ECO:0000256" key="1">
    <source>
        <dbReference type="ARBA" id="ARBA00023235"/>
    </source>
</evidence>
<evidence type="ECO:0000313" key="3">
    <source>
        <dbReference type="Proteomes" id="UP000063781"/>
    </source>
</evidence>
<proteinExistence type="predicted"/>
<dbReference type="Pfam" id="PF01177">
    <property type="entry name" value="Asp_Glu_race"/>
    <property type="match status" value="1"/>
</dbReference>
<sequence>MKKIRKLGLFDSGLGGYTIFKDLKEHFPMLSLTLYADQKRAPIGNLSNDEIIELASLAMEWFNKHGIYDVLLACNTATSVALPELKRRYPTMRIWGIIDLTINALPDNARHVAVLATQATVSSHAYSKAYHRNHLGEIIEKPLPLLASAIESLIPEKEIELMIYEGLENLTGRTHIILGCTHYPLVKHLFLKTTDAQIVDSIEPIRTFIQAHYESDGLPTHRVFTTGDPQHMKEQIKQLYRIHEEVYNA</sequence>
<dbReference type="KEGG" id="erl:AOC36_07665"/>
<dbReference type="OrthoDB" id="9801055at2"/>
<dbReference type="EMBL" id="CP013213">
    <property type="protein sequence ID" value="AMC93864.1"/>
    <property type="molecule type" value="Genomic_DNA"/>
</dbReference>
<dbReference type="Gene3D" id="3.40.50.1860">
    <property type="match status" value="2"/>
</dbReference>
<evidence type="ECO:0000313" key="2">
    <source>
        <dbReference type="EMBL" id="AMC93864.1"/>
    </source>
</evidence>
<dbReference type="PROSITE" id="PS00924">
    <property type="entry name" value="ASP_GLU_RACEMASE_2"/>
    <property type="match status" value="1"/>
</dbReference>
<dbReference type="PANTHER" id="PTHR21198:SF3">
    <property type="entry name" value="GLUTAMATE RACEMASE"/>
    <property type="match status" value="1"/>
</dbReference>
<name>A0A0X8H0J7_9FIRM</name>
<dbReference type="GO" id="GO:0047661">
    <property type="term" value="F:amino-acid racemase activity"/>
    <property type="evidence" value="ECO:0007669"/>
    <property type="project" value="InterPro"/>
</dbReference>
<dbReference type="InterPro" id="IPR033134">
    <property type="entry name" value="Asp/Glu_racemase_AS_2"/>
</dbReference>
<dbReference type="AlphaFoldDB" id="A0A0X8H0J7"/>
<reference evidence="2 3" key="1">
    <citation type="submission" date="2015-10" db="EMBL/GenBank/DDBJ databases">
        <title>Erysipelothrix larvae sp. LV19 isolated from the larval gut of the rhinoceros beetle, Trypoxylus dichotomus.</title>
        <authorList>
            <person name="Lim S."/>
            <person name="Kim B.-C."/>
        </authorList>
    </citation>
    <scope>NUCLEOTIDE SEQUENCE [LARGE SCALE GENOMIC DNA]</scope>
    <source>
        <strain evidence="2 3">LV19</strain>
    </source>
</reference>
<dbReference type="STRING" id="1514105.AOC36_07665"/>